<dbReference type="EMBL" id="CP066744">
    <property type="protein sequence ID" value="QQK07001.1"/>
    <property type="molecule type" value="Genomic_DNA"/>
</dbReference>
<keyword evidence="2" id="KW-1185">Reference proteome</keyword>
<organism evidence="1 2">
    <name type="scientific">Miniphocaeibacter halophilus</name>
    <dbReference type="NCBI Taxonomy" id="2931922"/>
    <lineage>
        <taxon>Bacteria</taxon>
        <taxon>Bacillati</taxon>
        <taxon>Bacillota</taxon>
        <taxon>Tissierellia</taxon>
        <taxon>Tissierellales</taxon>
        <taxon>Peptoniphilaceae</taxon>
        <taxon>Miniphocaeibacter</taxon>
    </lineage>
</organism>
<keyword evidence="1" id="KW-0436">Ligase</keyword>
<evidence type="ECO:0000313" key="1">
    <source>
        <dbReference type="EMBL" id="QQK07001.1"/>
    </source>
</evidence>
<accession>A0AC61MS12</accession>
<gene>
    <name evidence="1" type="ORF">JFY71_06540</name>
</gene>
<reference evidence="1 2" key="1">
    <citation type="journal article" date="2022" name="Int. J. Syst. Evol. Microbiol.">
        <title>Miniphocaeibacter halophilus sp. nov., an ammonium-tolerant acetate-producing bacterium isolated from a biogas system.</title>
        <authorList>
            <person name="Schnurer A."/>
            <person name="Singh A."/>
            <person name="Bi S."/>
            <person name="Qiao W."/>
            <person name="Westerholm M."/>
        </authorList>
    </citation>
    <scope>NUCLEOTIDE SEQUENCE [LARGE SCALE GENOMIC DNA]</scope>
    <source>
        <strain evidence="1 2">AMB_01</strain>
    </source>
</reference>
<dbReference type="Proteomes" id="UP000595814">
    <property type="component" value="Chromosome"/>
</dbReference>
<dbReference type="EC" id="6.3.1.20" evidence="1"/>
<evidence type="ECO:0000313" key="2">
    <source>
        <dbReference type="Proteomes" id="UP000595814"/>
    </source>
</evidence>
<proteinExistence type="predicted"/>
<sequence>MIVIENNNLDPAYNHALEEYLFNNFKEDIFIIWRNRPCILLGRNQNIYKEVNIDYCIENNMDIVRRLSGGGTIYCDLEIIQYTFITREREGNSFSYFTKPIIDSLDKLGLKGEFTGRNDLIIDGKKFSGNAQYHSNGKVLHHGSILYGGNMENMKKALRPNPLKFVGKNVNSVSARVGMLKNEMDLSVTEFMDHIKKTVLEDFKINKISKIDEKTEDEILKIKTKRFASDNWNYGKSPKCGIKHSVKHNFGIVEYGVSLANGVVDDIIINGDFFGKDDIKKFSERLVGLRFTEKDFKNALYTNKISDYIDGMTSEIFINDIFKRESIERSNILIEDINCKKECL</sequence>
<protein>
    <submittedName>
        <fullName evidence="1">Lipoate--protein ligase</fullName>
        <ecNumber evidence="1">6.3.1.20</ecNumber>
    </submittedName>
</protein>
<name>A0AC61MS12_9FIRM</name>